<accession>A0A3L6PMS5</accession>
<dbReference type="AlphaFoldDB" id="A0A3L6PMS5"/>
<reference evidence="3" key="1">
    <citation type="journal article" date="2019" name="Nat. Commun.">
        <title>The genome of broomcorn millet.</title>
        <authorList>
            <person name="Zou C."/>
            <person name="Miki D."/>
            <person name="Li D."/>
            <person name="Tang Q."/>
            <person name="Xiao L."/>
            <person name="Rajput S."/>
            <person name="Deng P."/>
            <person name="Jia W."/>
            <person name="Huang R."/>
            <person name="Zhang M."/>
            <person name="Sun Y."/>
            <person name="Hu J."/>
            <person name="Fu X."/>
            <person name="Schnable P.S."/>
            <person name="Li F."/>
            <person name="Zhang H."/>
            <person name="Feng B."/>
            <person name="Zhu X."/>
            <person name="Liu R."/>
            <person name="Schnable J.C."/>
            <person name="Zhu J.-K."/>
            <person name="Zhang H."/>
        </authorList>
    </citation>
    <scope>NUCLEOTIDE SEQUENCE [LARGE SCALE GENOMIC DNA]</scope>
</reference>
<name>A0A3L6PMS5_PANMI</name>
<protein>
    <submittedName>
        <fullName evidence="2">Uncharacterized protein</fullName>
    </submittedName>
</protein>
<keyword evidence="3" id="KW-1185">Reference proteome</keyword>
<dbReference type="Proteomes" id="UP000275267">
    <property type="component" value="Unassembled WGS sequence"/>
</dbReference>
<proteinExistence type="predicted"/>
<feature type="region of interest" description="Disordered" evidence="1">
    <location>
        <begin position="144"/>
        <end position="164"/>
    </location>
</feature>
<dbReference type="EMBL" id="PQIB02000017">
    <property type="protein sequence ID" value="RLM59040.1"/>
    <property type="molecule type" value="Genomic_DNA"/>
</dbReference>
<organism evidence="2 3">
    <name type="scientific">Panicum miliaceum</name>
    <name type="common">Proso millet</name>
    <name type="synonym">Broomcorn millet</name>
    <dbReference type="NCBI Taxonomy" id="4540"/>
    <lineage>
        <taxon>Eukaryota</taxon>
        <taxon>Viridiplantae</taxon>
        <taxon>Streptophyta</taxon>
        <taxon>Embryophyta</taxon>
        <taxon>Tracheophyta</taxon>
        <taxon>Spermatophyta</taxon>
        <taxon>Magnoliopsida</taxon>
        <taxon>Liliopsida</taxon>
        <taxon>Poales</taxon>
        <taxon>Poaceae</taxon>
        <taxon>PACMAD clade</taxon>
        <taxon>Panicoideae</taxon>
        <taxon>Panicodae</taxon>
        <taxon>Paniceae</taxon>
        <taxon>Panicinae</taxon>
        <taxon>Panicum</taxon>
        <taxon>Panicum sect. Panicum</taxon>
    </lineage>
</organism>
<sequence>MAGRCGLAQKRAKARHLAVGWEGALAREHLAVQGHDATVRLGKVVDDRAVRGGEAKTRLGLAVGGSVCTHARGSWYPWTATWLSRARSTGSSSPWHGAAARGRWRLRETWRRVRLLHGKGIGQGILGTSIGRFIDGGELVGSRREDRKGQRHLPAWSTETGAAL</sequence>
<evidence type="ECO:0000256" key="1">
    <source>
        <dbReference type="SAM" id="MobiDB-lite"/>
    </source>
</evidence>
<gene>
    <name evidence="2" type="ORF">C2845_PM18G06780</name>
</gene>
<evidence type="ECO:0000313" key="2">
    <source>
        <dbReference type="EMBL" id="RLM59040.1"/>
    </source>
</evidence>
<comment type="caution">
    <text evidence="2">The sequence shown here is derived from an EMBL/GenBank/DDBJ whole genome shotgun (WGS) entry which is preliminary data.</text>
</comment>
<evidence type="ECO:0000313" key="3">
    <source>
        <dbReference type="Proteomes" id="UP000275267"/>
    </source>
</evidence>